<name>C4VBN7_VAIC1</name>
<dbReference type="InParanoid" id="C4VBN7"/>
<dbReference type="KEGG" id="nce:NCER_102225"/>
<dbReference type="HOGENOM" id="CLU_2298374_0_0_1"/>
<evidence type="ECO:0000313" key="1">
    <source>
        <dbReference type="EMBL" id="EEQ81364.1"/>
    </source>
</evidence>
<dbReference type="EMBL" id="ACOL01000686">
    <property type="protein sequence ID" value="EEQ81364.1"/>
    <property type="molecule type" value="Genomic_DNA"/>
</dbReference>
<sequence>KEEEEYQKFASEVNNHYNNRKCYNCGSNTRKLKEKNKIVCSFSACKCRFTCYKGTIFENSPLPIITLIKVIDVWIENVPCDLIANIAGVHRSSVFEICDKI</sequence>
<protein>
    <recommendedName>
        <fullName evidence="3">Transposase</fullName>
    </recommendedName>
</protein>
<evidence type="ECO:0008006" key="3">
    <source>
        <dbReference type="Google" id="ProtNLM"/>
    </source>
</evidence>
<evidence type="ECO:0000313" key="2">
    <source>
        <dbReference type="Proteomes" id="UP000009082"/>
    </source>
</evidence>
<dbReference type="VEuPathDB" id="MicrosporidiaDB:NCER_102225"/>
<accession>C4VBN7</accession>
<dbReference type="AlphaFoldDB" id="C4VBN7"/>
<organism evidence="1 2">
    <name type="scientific">Vairimorpha ceranae (strain BRL01)</name>
    <name type="common">Microsporidian parasite</name>
    <name type="synonym">Nosema ceranae</name>
    <dbReference type="NCBI Taxonomy" id="578460"/>
    <lineage>
        <taxon>Eukaryota</taxon>
        <taxon>Fungi</taxon>
        <taxon>Fungi incertae sedis</taxon>
        <taxon>Microsporidia</taxon>
        <taxon>Nosematidae</taxon>
        <taxon>Vairimorpha</taxon>
    </lineage>
</organism>
<feature type="non-terminal residue" evidence="1">
    <location>
        <position position="1"/>
    </location>
</feature>
<reference evidence="1 2" key="1">
    <citation type="journal article" date="2009" name="PLoS Pathog.">
        <title>Genomic analyses of the microsporidian Nosema ceranae, an emergent pathogen of honey bees.</title>
        <authorList>
            <person name="Cornman R.S."/>
            <person name="Chen Y.P."/>
            <person name="Schatz M.C."/>
            <person name="Street C."/>
            <person name="Zhao Y."/>
            <person name="Desany B."/>
            <person name="Egholm M."/>
            <person name="Hutchison S."/>
            <person name="Pettis J.S."/>
            <person name="Lipkin W.I."/>
            <person name="Evans J.D."/>
        </authorList>
    </citation>
    <scope>NUCLEOTIDE SEQUENCE [LARGE SCALE GENOMIC DNA]</scope>
    <source>
        <strain evidence="1 2">BRL01</strain>
    </source>
</reference>
<gene>
    <name evidence="1" type="ORF">NCER_102225</name>
</gene>
<dbReference type="Proteomes" id="UP000009082">
    <property type="component" value="Unassembled WGS sequence"/>
</dbReference>
<comment type="caution">
    <text evidence="1">The sequence shown here is derived from an EMBL/GenBank/DDBJ whole genome shotgun (WGS) entry which is preliminary data.</text>
</comment>
<proteinExistence type="predicted"/>